<organism evidence="1 2">
    <name type="scientific">Streptomyces caatingaensis</name>
    <dbReference type="NCBI Taxonomy" id="1678637"/>
    <lineage>
        <taxon>Bacteria</taxon>
        <taxon>Bacillati</taxon>
        <taxon>Actinomycetota</taxon>
        <taxon>Actinomycetes</taxon>
        <taxon>Kitasatosporales</taxon>
        <taxon>Streptomycetaceae</taxon>
        <taxon>Streptomyces</taxon>
    </lineage>
</organism>
<evidence type="ECO:0000313" key="1">
    <source>
        <dbReference type="EMBL" id="KNB54097.1"/>
    </source>
</evidence>
<dbReference type="PATRIC" id="fig|1678637.3.peg.1321"/>
<sequence>MVYWDDAAEPRALPRGFKQDAVVSANVLRALRTTGPRTPGDDATGVHRATLRHVEDHLVSRRYLHGTRYYPQPAAFLHAAARLCAGSGTYARVLRGPLRRALHDARSHPPGDPLGLALLTLAARLAGVTEGQEQWRGLLAAAQRPDGSWPACPYFRMGRFPLYFGSAHLTTVFALRALWPGRADGPSA</sequence>
<protein>
    <recommendedName>
        <fullName evidence="3">Squalene cyclase C-terminal domain-containing protein</fullName>
    </recommendedName>
</protein>
<name>A0A0K9XN16_9ACTN</name>
<reference evidence="2" key="1">
    <citation type="submission" date="2015-07" db="EMBL/GenBank/DDBJ databases">
        <title>Draft genome sequence of Streptomyces sp. CMAA 1322, a bacterium isolated from Caatinga biome, from dry forest semiarid of Brazil.</title>
        <authorList>
            <person name="Santos S.N."/>
            <person name="Gacesa R."/>
            <person name="Taketani R.G."/>
            <person name="Long P.F."/>
            <person name="Melo I.S."/>
        </authorList>
    </citation>
    <scope>NUCLEOTIDE SEQUENCE [LARGE SCALE GENOMIC DNA]</scope>
    <source>
        <strain evidence="2">CMAA 1322</strain>
    </source>
</reference>
<dbReference type="AlphaFoldDB" id="A0A0K9XN16"/>
<dbReference type="RefSeq" id="WP_049714841.1">
    <property type="nucleotide sequence ID" value="NZ_LFXA01000002.1"/>
</dbReference>
<dbReference type="OrthoDB" id="4150977at2"/>
<keyword evidence="2" id="KW-1185">Reference proteome</keyword>
<comment type="caution">
    <text evidence="1">The sequence shown here is derived from an EMBL/GenBank/DDBJ whole genome shotgun (WGS) entry which is preliminary data.</text>
</comment>
<dbReference type="InterPro" id="IPR008930">
    <property type="entry name" value="Terpenoid_cyclase/PrenylTrfase"/>
</dbReference>
<dbReference type="Proteomes" id="UP000037288">
    <property type="component" value="Unassembled WGS sequence"/>
</dbReference>
<dbReference type="STRING" id="1678637.AC230_06095"/>
<accession>A0A0K9XN16</accession>
<dbReference type="SUPFAM" id="SSF48239">
    <property type="entry name" value="Terpenoid cyclases/Protein prenyltransferases"/>
    <property type="match status" value="1"/>
</dbReference>
<dbReference type="EMBL" id="LFXA01000002">
    <property type="protein sequence ID" value="KNB54097.1"/>
    <property type="molecule type" value="Genomic_DNA"/>
</dbReference>
<proteinExistence type="predicted"/>
<evidence type="ECO:0008006" key="3">
    <source>
        <dbReference type="Google" id="ProtNLM"/>
    </source>
</evidence>
<gene>
    <name evidence="1" type="ORF">AC230_06095</name>
</gene>
<evidence type="ECO:0000313" key="2">
    <source>
        <dbReference type="Proteomes" id="UP000037288"/>
    </source>
</evidence>